<evidence type="ECO:0000259" key="8">
    <source>
        <dbReference type="SMART" id="SM00984"/>
    </source>
</evidence>
<dbReference type="InterPro" id="IPR028357">
    <property type="entry name" value="UDPglc_DH_bac"/>
</dbReference>
<evidence type="ECO:0000256" key="1">
    <source>
        <dbReference type="ARBA" id="ARBA00004701"/>
    </source>
</evidence>
<comment type="similarity">
    <text evidence="2 7">Belongs to the UDP-glucose/GDP-mannose dehydrogenase family.</text>
</comment>
<dbReference type="InterPro" id="IPR036291">
    <property type="entry name" value="NAD(P)-bd_dom_sf"/>
</dbReference>
<accession>A0ABN1UKY0</accession>
<dbReference type="SUPFAM" id="SSF52413">
    <property type="entry name" value="UDP-glucose/GDP-mannose dehydrogenase C-terminal domain"/>
    <property type="match status" value="1"/>
</dbReference>
<dbReference type="InterPro" id="IPR017476">
    <property type="entry name" value="UDP-Glc/GDP-Man"/>
</dbReference>
<dbReference type="Pfam" id="PF03721">
    <property type="entry name" value="UDPG_MGDP_dh_N"/>
    <property type="match status" value="1"/>
</dbReference>
<comment type="caution">
    <text evidence="9">The sequence shown here is derived from an EMBL/GenBank/DDBJ whole genome shotgun (WGS) entry which is preliminary data.</text>
</comment>
<dbReference type="PIRSF" id="PIRSF500134">
    <property type="entry name" value="UDPglc_DH_bac"/>
    <property type="match status" value="1"/>
</dbReference>
<dbReference type="Proteomes" id="UP001499979">
    <property type="component" value="Unassembled WGS sequence"/>
</dbReference>
<dbReference type="InterPro" id="IPR008927">
    <property type="entry name" value="6-PGluconate_DH-like_C_sf"/>
</dbReference>
<evidence type="ECO:0000256" key="7">
    <source>
        <dbReference type="PIRNR" id="PIRNR000124"/>
    </source>
</evidence>
<dbReference type="InterPro" id="IPR014026">
    <property type="entry name" value="UDP-Glc/GDP-Man_DH_dimer"/>
</dbReference>
<keyword evidence="10" id="KW-1185">Reference proteome</keyword>
<evidence type="ECO:0000313" key="10">
    <source>
        <dbReference type="Proteomes" id="UP001499979"/>
    </source>
</evidence>
<dbReference type="PANTHER" id="PTHR43750:SF3">
    <property type="entry name" value="UDP-GLUCOSE 6-DEHYDROGENASE TUAD"/>
    <property type="match status" value="1"/>
</dbReference>
<comment type="pathway">
    <text evidence="1">Nucleotide-sugar biosynthesis; UDP-alpha-D-glucuronate biosynthesis; UDP-alpha-D-glucuronate from UDP-alpha-D-glucose: step 1/1.</text>
</comment>
<dbReference type="EMBL" id="BAAAJE010000023">
    <property type="protein sequence ID" value="GAA1156911.1"/>
    <property type="molecule type" value="Genomic_DNA"/>
</dbReference>
<dbReference type="Gene3D" id="3.40.50.720">
    <property type="entry name" value="NAD(P)-binding Rossmann-like Domain"/>
    <property type="match status" value="2"/>
</dbReference>
<dbReference type="PIRSF" id="PIRSF000124">
    <property type="entry name" value="UDPglc_GDPman_dh"/>
    <property type="match status" value="1"/>
</dbReference>
<dbReference type="Pfam" id="PF03720">
    <property type="entry name" value="UDPG_MGDP_dh_C"/>
    <property type="match status" value="1"/>
</dbReference>
<dbReference type="Gene3D" id="1.20.5.100">
    <property type="entry name" value="Cytochrome c1, transmembrane anchor, C-terminal"/>
    <property type="match status" value="1"/>
</dbReference>
<evidence type="ECO:0000256" key="2">
    <source>
        <dbReference type="ARBA" id="ARBA00006601"/>
    </source>
</evidence>
<dbReference type="EC" id="1.1.1.22" evidence="3 7"/>
<dbReference type="Pfam" id="PF00984">
    <property type="entry name" value="UDPG_MGDP_dh"/>
    <property type="match status" value="1"/>
</dbReference>
<organism evidence="9 10">
    <name type="scientific">Nocardioides aquiterrae</name>
    <dbReference type="NCBI Taxonomy" id="203799"/>
    <lineage>
        <taxon>Bacteria</taxon>
        <taxon>Bacillati</taxon>
        <taxon>Actinomycetota</taxon>
        <taxon>Actinomycetes</taxon>
        <taxon>Propionibacteriales</taxon>
        <taxon>Nocardioidaceae</taxon>
        <taxon>Nocardioides</taxon>
    </lineage>
</organism>
<evidence type="ECO:0000313" key="9">
    <source>
        <dbReference type="EMBL" id="GAA1156911.1"/>
    </source>
</evidence>
<dbReference type="InterPro" id="IPR036220">
    <property type="entry name" value="UDP-Glc/GDP-Man_DH_C_sf"/>
</dbReference>
<dbReference type="SUPFAM" id="SSF48179">
    <property type="entry name" value="6-phosphogluconate dehydrogenase C-terminal domain-like"/>
    <property type="match status" value="1"/>
</dbReference>
<dbReference type="InterPro" id="IPR001732">
    <property type="entry name" value="UDP-Glc/GDP-Man_DH_N"/>
</dbReference>
<reference evidence="9 10" key="1">
    <citation type="journal article" date="2019" name="Int. J. Syst. Evol. Microbiol.">
        <title>The Global Catalogue of Microorganisms (GCM) 10K type strain sequencing project: providing services to taxonomists for standard genome sequencing and annotation.</title>
        <authorList>
            <consortium name="The Broad Institute Genomics Platform"/>
            <consortium name="The Broad Institute Genome Sequencing Center for Infectious Disease"/>
            <person name="Wu L."/>
            <person name="Ma J."/>
        </authorList>
    </citation>
    <scope>NUCLEOTIDE SEQUENCE [LARGE SCALE GENOMIC DNA]</scope>
    <source>
        <strain evidence="9 10">JCM 11813</strain>
    </source>
</reference>
<name>A0ABN1UKY0_9ACTN</name>
<dbReference type="InterPro" id="IPR014027">
    <property type="entry name" value="UDP-Glc/GDP-Man_DH_C"/>
</dbReference>
<dbReference type="NCBIfam" id="TIGR03026">
    <property type="entry name" value="NDP-sugDHase"/>
    <property type="match status" value="1"/>
</dbReference>
<evidence type="ECO:0000256" key="5">
    <source>
        <dbReference type="ARBA" id="ARBA00023027"/>
    </source>
</evidence>
<proteinExistence type="inferred from homology"/>
<dbReference type="SUPFAM" id="SSF51735">
    <property type="entry name" value="NAD(P)-binding Rossmann-fold domains"/>
    <property type="match status" value="1"/>
</dbReference>
<dbReference type="PANTHER" id="PTHR43750">
    <property type="entry name" value="UDP-GLUCOSE 6-DEHYDROGENASE TUAD"/>
    <property type="match status" value="1"/>
</dbReference>
<dbReference type="RefSeq" id="WP_343909258.1">
    <property type="nucleotide sequence ID" value="NZ_BAAAJE010000023.1"/>
</dbReference>
<gene>
    <name evidence="9" type="ORF">GCM10009606_38630</name>
</gene>
<keyword evidence="4 7" id="KW-0560">Oxidoreductase</keyword>
<protein>
    <recommendedName>
        <fullName evidence="3 7">UDP-glucose 6-dehydrogenase</fullName>
        <ecNumber evidence="3 7">1.1.1.22</ecNumber>
    </recommendedName>
</protein>
<keyword evidence="5 7" id="KW-0520">NAD</keyword>
<evidence type="ECO:0000256" key="3">
    <source>
        <dbReference type="ARBA" id="ARBA00012954"/>
    </source>
</evidence>
<evidence type="ECO:0000256" key="4">
    <source>
        <dbReference type="ARBA" id="ARBA00023002"/>
    </source>
</evidence>
<evidence type="ECO:0000256" key="6">
    <source>
        <dbReference type="ARBA" id="ARBA00047473"/>
    </source>
</evidence>
<dbReference type="SMART" id="SM00984">
    <property type="entry name" value="UDPG_MGDP_dh_C"/>
    <property type="match status" value="1"/>
</dbReference>
<sequence length="427" mass="44775">MLISVLGTGYLGATHAACLAAAGHEVVGVDRDPGRLEVLRGGRAPFHEAGLDELIAEGVAAGRLRFTDDLADVAGADVHFLCVGTPQVGDGDGADLSALWSVADALAPYLGEHSLVVGKSTVPVGTGARLRDRLGARVAWNPEFLREGRAVRDTLRPDRLVLGVDDDDDHRTLLLVYADLVAAGVPVIRTDLATAELAKVSANAMLATRISTVNLLAEVCEASGADVGDLTTILGADPRIGRDFLAPGLGYGGGCLPKDTRAFVARARELGVGESAALFDAVDRVNLHQRSRTAELARSLLPAGGGTVAILGGAFKAESDDIRDSPALDVAGRLHRSGATVRLHDPFAGANVRRACPELTVVDDVATTCRGADLVLVLTEWPQFAALDPYEVGELVCRRTVLDARLVLDPEKWVGAGWDFRALGRSA</sequence>
<comment type="catalytic activity">
    <reaction evidence="6 7">
        <text>UDP-alpha-D-glucose + 2 NAD(+) + H2O = UDP-alpha-D-glucuronate + 2 NADH + 3 H(+)</text>
        <dbReference type="Rhea" id="RHEA:23596"/>
        <dbReference type="ChEBI" id="CHEBI:15377"/>
        <dbReference type="ChEBI" id="CHEBI:15378"/>
        <dbReference type="ChEBI" id="CHEBI:57540"/>
        <dbReference type="ChEBI" id="CHEBI:57945"/>
        <dbReference type="ChEBI" id="CHEBI:58052"/>
        <dbReference type="ChEBI" id="CHEBI:58885"/>
        <dbReference type="EC" id="1.1.1.22"/>
    </reaction>
</comment>
<feature type="domain" description="UDP-glucose/GDP-mannose dehydrogenase C-terminal" evidence="8">
    <location>
        <begin position="309"/>
        <end position="410"/>
    </location>
</feature>